<keyword evidence="2" id="KW-1133">Transmembrane helix</keyword>
<feature type="transmembrane region" description="Helical" evidence="2">
    <location>
        <begin position="53"/>
        <end position="71"/>
    </location>
</feature>
<evidence type="ECO:0000313" key="4">
    <source>
        <dbReference type="Proteomes" id="UP000235145"/>
    </source>
</evidence>
<feature type="compositionally biased region" description="Basic residues" evidence="1">
    <location>
        <begin position="17"/>
        <end position="26"/>
    </location>
</feature>
<dbReference type="AlphaFoldDB" id="A0A9R1VTZ8"/>
<organism evidence="3 4">
    <name type="scientific">Lactuca sativa</name>
    <name type="common">Garden lettuce</name>
    <dbReference type="NCBI Taxonomy" id="4236"/>
    <lineage>
        <taxon>Eukaryota</taxon>
        <taxon>Viridiplantae</taxon>
        <taxon>Streptophyta</taxon>
        <taxon>Embryophyta</taxon>
        <taxon>Tracheophyta</taxon>
        <taxon>Spermatophyta</taxon>
        <taxon>Magnoliopsida</taxon>
        <taxon>eudicotyledons</taxon>
        <taxon>Gunneridae</taxon>
        <taxon>Pentapetalae</taxon>
        <taxon>asterids</taxon>
        <taxon>campanulids</taxon>
        <taxon>Asterales</taxon>
        <taxon>Asteraceae</taxon>
        <taxon>Cichorioideae</taxon>
        <taxon>Cichorieae</taxon>
        <taxon>Lactucinae</taxon>
        <taxon>Lactuca</taxon>
    </lineage>
</organism>
<evidence type="ECO:0000256" key="1">
    <source>
        <dbReference type="SAM" id="MobiDB-lite"/>
    </source>
</evidence>
<dbReference type="PANTHER" id="PTHR35463">
    <property type="entry name" value="TRANSMEMBRANE PROTEIN"/>
    <property type="match status" value="1"/>
</dbReference>
<accession>A0A9R1VTZ8</accession>
<evidence type="ECO:0000313" key="3">
    <source>
        <dbReference type="EMBL" id="KAJ0213757.1"/>
    </source>
</evidence>
<gene>
    <name evidence="3" type="ORF">LSAT_V11C400192580</name>
</gene>
<dbReference type="EMBL" id="NBSK02000004">
    <property type="protein sequence ID" value="KAJ0213757.1"/>
    <property type="molecule type" value="Genomic_DNA"/>
</dbReference>
<protein>
    <submittedName>
        <fullName evidence="3">Uncharacterized protein</fullName>
    </submittedName>
</protein>
<keyword evidence="2" id="KW-0812">Transmembrane</keyword>
<name>A0A9R1VTZ8_LACSA</name>
<sequence>MQQLEAPLKTPRECRLNPHRHPRKANKTQEPTHIRFISQNQTAVANMRMKTSFIVLLLSLLMFFLFTSDSIQEQQQQQQQPLPLHMKIKTLLTNIQSYLFPPNLEGSVISKDEPRVTGASETEGGAGDKFKEAVAKSLGEGKATVEETAKTAAQKLKDTFSSHHDPQEDL</sequence>
<proteinExistence type="predicted"/>
<reference evidence="3 4" key="1">
    <citation type="journal article" date="2017" name="Nat. Commun.">
        <title>Genome assembly with in vitro proximity ligation data and whole-genome triplication in lettuce.</title>
        <authorList>
            <person name="Reyes-Chin-Wo S."/>
            <person name="Wang Z."/>
            <person name="Yang X."/>
            <person name="Kozik A."/>
            <person name="Arikit S."/>
            <person name="Song C."/>
            <person name="Xia L."/>
            <person name="Froenicke L."/>
            <person name="Lavelle D.O."/>
            <person name="Truco M.J."/>
            <person name="Xia R."/>
            <person name="Zhu S."/>
            <person name="Xu C."/>
            <person name="Xu H."/>
            <person name="Xu X."/>
            <person name="Cox K."/>
            <person name="Korf I."/>
            <person name="Meyers B.C."/>
            <person name="Michelmore R.W."/>
        </authorList>
    </citation>
    <scope>NUCLEOTIDE SEQUENCE [LARGE SCALE GENOMIC DNA]</scope>
    <source>
        <strain evidence="4">cv. Salinas</strain>
        <tissue evidence="3">Seedlings</tissue>
    </source>
</reference>
<dbReference type="PANTHER" id="PTHR35463:SF11">
    <property type="entry name" value="TRANSMEMBRANE PROTEIN"/>
    <property type="match status" value="1"/>
</dbReference>
<evidence type="ECO:0000256" key="2">
    <source>
        <dbReference type="SAM" id="Phobius"/>
    </source>
</evidence>
<feature type="region of interest" description="Disordered" evidence="1">
    <location>
        <begin position="1"/>
        <end position="30"/>
    </location>
</feature>
<dbReference type="Proteomes" id="UP000235145">
    <property type="component" value="Unassembled WGS sequence"/>
</dbReference>
<keyword evidence="2" id="KW-0472">Membrane</keyword>
<comment type="caution">
    <text evidence="3">The sequence shown here is derived from an EMBL/GenBank/DDBJ whole genome shotgun (WGS) entry which is preliminary data.</text>
</comment>
<keyword evidence="4" id="KW-1185">Reference proteome</keyword>
<feature type="region of interest" description="Disordered" evidence="1">
    <location>
        <begin position="110"/>
        <end position="130"/>
    </location>
</feature>